<dbReference type="GO" id="GO:0000976">
    <property type="term" value="F:transcription cis-regulatory region binding"/>
    <property type="evidence" value="ECO:0007669"/>
    <property type="project" value="TreeGrafter"/>
</dbReference>
<dbReference type="KEGG" id="emp:EZMO1_0201"/>
<evidence type="ECO:0000256" key="3">
    <source>
        <dbReference type="ARBA" id="ARBA00023125"/>
    </source>
</evidence>
<gene>
    <name evidence="6" type="primary">allS</name>
    <name evidence="6" type="ORF">EZMO1_0201</name>
</gene>
<dbReference type="PROSITE" id="PS50931">
    <property type="entry name" value="HTH_LYSR"/>
    <property type="match status" value="1"/>
</dbReference>
<dbReference type="InterPro" id="IPR036388">
    <property type="entry name" value="WH-like_DNA-bd_sf"/>
</dbReference>
<evidence type="ECO:0000313" key="6">
    <source>
        <dbReference type="EMBL" id="AMO54467.1"/>
    </source>
</evidence>
<evidence type="ECO:0000259" key="5">
    <source>
        <dbReference type="PROSITE" id="PS50931"/>
    </source>
</evidence>
<dbReference type="EMBL" id="CP013251">
    <property type="protein sequence ID" value="AMO54467.1"/>
    <property type="molecule type" value="Genomic_DNA"/>
</dbReference>
<keyword evidence="3 6" id="KW-0238">DNA-binding</keyword>
<dbReference type="Proteomes" id="UP000071065">
    <property type="component" value="Chromosome"/>
</dbReference>
<keyword evidence="4" id="KW-0804">Transcription</keyword>
<dbReference type="PATRIC" id="fig|570277.3.peg.208"/>
<organism evidence="6 7">
    <name type="scientific">Endozoicomonas montiporae CL-33</name>
    <dbReference type="NCBI Taxonomy" id="570277"/>
    <lineage>
        <taxon>Bacteria</taxon>
        <taxon>Pseudomonadati</taxon>
        <taxon>Pseudomonadota</taxon>
        <taxon>Gammaproteobacteria</taxon>
        <taxon>Oceanospirillales</taxon>
        <taxon>Endozoicomonadaceae</taxon>
        <taxon>Endozoicomonas</taxon>
    </lineage>
</organism>
<dbReference type="SUPFAM" id="SSF46785">
    <property type="entry name" value="Winged helix' DNA-binding domain"/>
    <property type="match status" value="1"/>
</dbReference>
<dbReference type="Gene3D" id="3.40.190.290">
    <property type="match status" value="1"/>
</dbReference>
<comment type="similarity">
    <text evidence="1">Belongs to the LysR transcriptional regulatory family.</text>
</comment>
<dbReference type="PANTHER" id="PTHR30126">
    <property type="entry name" value="HTH-TYPE TRANSCRIPTIONAL REGULATOR"/>
    <property type="match status" value="1"/>
</dbReference>
<dbReference type="OrthoDB" id="196624at2"/>
<dbReference type="InterPro" id="IPR000847">
    <property type="entry name" value="LysR_HTH_N"/>
</dbReference>
<dbReference type="Pfam" id="PF03466">
    <property type="entry name" value="LysR_substrate"/>
    <property type="match status" value="1"/>
</dbReference>
<evidence type="ECO:0000256" key="4">
    <source>
        <dbReference type="ARBA" id="ARBA00023163"/>
    </source>
</evidence>
<dbReference type="GO" id="GO:0003700">
    <property type="term" value="F:DNA-binding transcription factor activity"/>
    <property type="evidence" value="ECO:0007669"/>
    <property type="project" value="InterPro"/>
</dbReference>
<evidence type="ECO:0000256" key="2">
    <source>
        <dbReference type="ARBA" id="ARBA00023015"/>
    </source>
</evidence>
<dbReference type="PANTHER" id="PTHR30126:SF18">
    <property type="entry name" value="LYSR FAMILY TRANSCRIPTIONAL REGULATOR"/>
    <property type="match status" value="1"/>
</dbReference>
<dbReference type="RefSeq" id="WP_051790616.1">
    <property type="nucleotide sequence ID" value="NZ_CP013251.1"/>
</dbReference>
<dbReference type="AlphaFoldDB" id="A0A142B6U1"/>
<evidence type="ECO:0000256" key="1">
    <source>
        <dbReference type="ARBA" id="ARBA00009437"/>
    </source>
</evidence>
<accession>A0A142B6U1</accession>
<sequence length="316" mass="36387">MIPTDSLEIVRAVAHFRNFTAAAKHLHKVPSAISYTVRKLEERLDVQLFLRDSKRVELTPAGEHFIKHTDRLLLELEELEQSTRQMATGWEQELRIALDNVVNQGMVYDLVRDFQEVRPETNLIINTEVHNGSWDALFHNRCQLVLGAPKNIPDNILANDRFQWKPMGDLSWDFVVSPDHPLAKIDESLTQDIIREHTTISIQDTSRVFQHGYNLLLDDQQVLTVPSFRMAIECLIKGLGSTILPSHFAKPHIDAGQLVSCDVVDIPMNDSCYMAWNKENMGNGLRWVLEWLGEEEWLNKIWLQHDNNKPTGYHVP</sequence>
<dbReference type="STRING" id="570277.EZMO1_0201"/>
<dbReference type="SUPFAM" id="SSF53850">
    <property type="entry name" value="Periplasmic binding protein-like II"/>
    <property type="match status" value="1"/>
</dbReference>
<evidence type="ECO:0000313" key="7">
    <source>
        <dbReference type="Proteomes" id="UP000071065"/>
    </source>
</evidence>
<dbReference type="InterPro" id="IPR036390">
    <property type="entry name" value="WH_DNA-bd_sf"/>
</dbReference>
<feature type="domain" description="HTH lysR-type" evidence="5">
    <location>
        <begin position="2"/>
        <end position="59"/>
    </location>
</feature>
<name>A0A142B6U1_9GAMM</name>
<dbReference type="Pfam" id="PF00126">
    <property type="entry name" value="HTH_1"/>
    <property type="match status" value="1"/>
</dbReference>
<reference evidence="6 7" key="1">
    <citation type="journal article" date="2016" name="Front. Microbiol.">
        <title>Genomic Insight into the Host-Endosymbiont Relationship of Endozoicomonas montiporae CL-33(T) with its Coral Host.</title>
        <authorList>
            <person name="Ding J.-Y."/>
            <person name="Shiu J.-H."/>
            <person name="Chen W.-M."/>
            <person name="Chiang Y.-R."/>
            <person name="Tang S.-L."/>
        </authorList>
    </citation>
    <scope>NUCLEOTIDE SEQUENCE [LARGE SCALE GENOMIC DNA]</scope>
    <source>
        <strain evidence="6 7">CL-33</strain>
    </source>
</reference>
<dbReference type="FunFam" id="1.10.10.10:FF:000001">
    <property type="entry name" value="LysR family transcriptional regulator"/>
    <property type="match status" value="1"/>
</dbReference>
<dbReference type="InterPro" id="IPR005119">
    <property type="entry name" value="LysR_subst-bd"/>
</dbReference>
<keyword evidence="2" id="KW-0805">Transcription regulation</keyword>
<dbReference type="Gene3D" id="1.10.10.10">
    <property type="entry name" value="Winged helix-like DNA-binding domain superfamily/Winged helix DNA-binding domain"/>
    <property type="match status" value="1"/>
</dbReference>
<proteinExistence type="inferred from homology"/>
<protein>
    <submittedName>
        <fullName evidence="6">DNA-binding transcriptional regulator</fullName>
    </submittedName>
</protein>